<name>A0A9N9P4L5_9GLOM</name>
<dbReference type="Proteomes" id="UP000789405">
    <property type="component" value="Unassembled WGS sequence"/>
</dbReference>
<dbReference type="AlphaFoldDB" id="A0A9N9P4L5"/>
<gene>
    <name evidence="1" type="ORF">DERYTH_LOCUS23840</name>
</gene>
<dbReference type="OrthoDB" id="2427659at2759"/>
<evidence type="ECO:0000313" key="2">
    <source>
        <dbReference type="Proteomes" id="UP000789405"/>
    </source>
</evidence>
<reference evidence="1" key="1">
    <citation type="submission" date="2021-06" db="EMBL/GenBank/DDBJ databases">
        <authorList>
            <person name="Kallberg Y."/>
            <person name="Tangrot J."/>
            <person name="Rosling A."/>
        </authorList>
    </citation>
    <scope>NUCLEOTIDE SEQUENCE</scope>
    <source>
        <strain evidence="1">MA453B</strain>
    </source>
</reference>
<accession>A0A9N9P4L5</accession>
<dbReference type="EMBL" id="CAJVPY010037657">
    <property type="protein sequence ID" value="CAG8803180.1"/>
    <property type="molecule type" value="Genomic_DNA"/>
</dbReference>
<organism evidence="1 2">
    <name type="scientific">Dentiscutata erythropus</name>
    <dbReference type="NCBI Taxonomy" id="1348616"/>
    <lineage>
        <taxon>Eukaryota</taxon>
        <taxon>Fungi</taxon>
        <taxon>Fungi incertae sedis</taxon>
        <taxon>Mucoromycota</taxon>
        <taxon>Glomeromycotina</taxon>
        <taxon>Glomeromycetes</taxon>
        <taxon>Diversisporales</taxon>
        <taxon>Gigasporaceae</taxon>
        <taxon>Dentiscutata</taxon>
    </lineage>
</organism>
<protein>
    <submittedName>
        <fullName evidence="1">22547_t:CDS:1</fullName>
    </submittedName>
</protein>
<proteinExistence type="predicted"/>
<sequence length="91" mass="10391">STTGSLQKEEIIAFVNKSATVKVLEWWLNATNIEELKAQNSMHYLCKFIQHAFAINYLLRDTKRTKTLDNLTKNIAVPSRNGKNLASNLRL</sequence>
<evidence type="ECO:0000313" key="1">
    <source>
        <dbReference type="EMBL" id="CAG8803180.1"/>
    </source>
</evidence>
<keyword evidence="2" id="KW-1185">Reference proteome</keyword>
<comment type="caution">
    <text evidence="1">The sequence shown here is derived from an EMBL/GenBank/DDBJ whole genome shotgun (WGS) entry which is preliminary data.</text>
</comment>
<feature type="non-terminal residue" evidence="1">
    <location>
        <position position="1"/>
    </location>
</feature>